<feature type="domain" description="Cystatin" evidence="6">
    <location>
        <begin position="18"/>
        <end position="56"/>
    </location>
</feature>
<dbReference type="AlphaFoldDB" id="A0A834RF14"/>
<dbReference type="OrthoDB" id="2429551at2759"/>
<dbReference type="PANTHER" id="PTHR11414:SF21">
    <property type="entry name" value="CYSTATIN 14A, TANDEM DUPLICATE 1-RELATED"/>
    <property type="match status" value="1"/>
</dbReference>
<reference evidence="8" key="3">
    <citation type="submission" date="2022-06" db="UniProtKB">
        <authorList>
            <consortium name="EnsemblMetazoa"/>
        </authorList>
    </citation>
    <scope>IDENTIFICATION</scope>
</reference>
<accession>A0A834RF14</accession>
<comment type="subcellular location">
    <subcellularLocation>
        <location evidence="1">Cytoplasm</location>
    </subcellularLocation>
</comment>
<dbReference type="SUPFAM" id="SSF54403">
    <property type="entry name" value="Cystatin/monellin"/>
    <property type="match status" value="1"/>
</dbReference>
<reference evidence="9" key="1">
    <citation type="journal article" date="2020" name="PLoS Negl. Trop. Dis.">
        <title>High-quality nuclear genome for Sarcoptes scabiei-A critical resource for a neglected parasite.</title>
        <authorList>
            <person name="Korhonen P.K."/>
            <person name="Gasser R.B."/>
            <person name="Ma G."/>
            <person name="Wang T."/>
            <person name="Stroehlein A.J."/>
            <person name="Young N.D."/>
            <person name="Ang C.S."/>
            <person name="Fernando D.D."/>
            <person name="Lu H.C."/>
            <person name="Taylor S."/>
            <person name="Reynolds S.L."/>
            <person name="Mofiz E."/>
            <person name="Najaraj S.H."/>
            <person name="Gowda H."/>
            <person name="Madugundu A."/>
            <person name="Renuse S."/>
            <person name="Holt D."/>
            <person name="Pandey A."/>
            <person name="Papenfuss A.T."/>
            <person name="Fischer K."/>
        </authorList>
    </citation>
    <scope>NUCLEOTIDE SEQUENCE [LARGE SCALE GENOMIC DNA]</scope>
</reference>
<evidence type="ECO:0000256" key="3">
    <source>
        <dbReference type="ARBA" id="ARBA00022490"/>
    </source>
</evidence>
<evidence type="ECO:0000313" key="9">
    <source>
        <dbReference type="Proteomes" id="UP000070412"/>
    </source>
</evidence>
<keyword evidence="3" id="KW-0963">Cytoplasm</keyword>
<keyword evidence="4" id="KW-0646">Protease inhibitor</keyword>
<dbReference type="InterPro" id="IPR046350">
    <property type="entry name" value="Cystatin_sf"/>
</dbReference>
<organism evidence="7">
    <name type="scientific">Sarcoptes scabiei</name>
    <name type="common">Itch mite</name>
    <name type="synonym">Acarus scabiei</name>
    <dbReference type="NCBI Taxonomy" id="52283"/>
    <lineage>
        <taxon>Eukaryota</taxon>
        <taxon>Metazoa</taxon>
        <taxon>Ecdysozoa</taxon>
        <taxon>Arthropoda</taxon>
        <taxon>Chelicerata</taxon>
        <taxon>Arachnida</taxon>
        <taxon>Acari</taxon>
        <taxon>Acariformes</taxon>
        <taxon>Sarcoptiformes</taxon>
        <taxon>Astigmata</taxon>
        <taxon>Psoroptidia</taxon>
        <taxon>Sarcoptoidea</taxon>
        <taxon>Sarcoptidae</taxon>
        <taxon>Sarcoptinae</taxon>
        <taxon>Sarcoptes</taxon>
    </lineage>
</organism>
<evidence type="ECO:0000313" key="8">
    <source>
        <dbReference type="EnsemblMetazoa" id="KAF7495482.1"/>
    </source>
</evidence>
<dbReference type="Proteomes" id="UP000070412">
    <property type="component" value="Unassembled WGS sequence"/>
</dbReference>
<dbReference type="EnsemblMetazoa" id="SSS_7069s_mrna">
    <property type="protein sequence ID" value="KAF7495482.1"/>
    <property type="gene ID" value="SSS_7069"/>
</dbReference>
<dbReference type="Gene3D" id="3.10.450.10">
    <property type="match status" value="1"/>
</dbReference>
<dbReference type="GO" id="GO:0004869">
    <property type="term" value="F:cysteine-type endopeptidase inhibitor activity"/>
    <property type="evidence" value="ECO:0007669"/>
    <property type="project" value="UniProtKB-KW"/>
</dbReference>
<comment type="similarity">
    <text evidence="2">Belongs to the cystatin family.</text>
</comment>
<proteinExistence type="inferred from homology"/>
<evidence type="ECO:0000256" key="1">
    <source>
        <dbReference type="ARBA" id="ARBA00004496"/>
    </source>
</evidence>
<dbReference type="InterPro" id="IPR001713">
    <property type="entry name" value="Prot_inh_stefin"/>
</dbReference>
<evidence type="ECO:0000256" key="2">
    <source>
        <dbReference type="ARBA" id="ARBA00009403"/>
    </source>
</evidence>
<keyword evidence="5" id="KW-0789">Thiol protease inhibitor</keyword>
<gene>
    <name evidence="7" type="ORF">SSS_7069</name>
</gene>
<name>A0A834RF14_SARSC</name>
<dbReference type="Pfam" id="PF00031">
    <property type="entry name" value="Cystatin"/>
    <property type="match status" value="1"/>
</dbReference>
<reference evidence="7" key="2">
    <citation type="submission" date="2020-01" db="EMBL/GenBank/DDBJ databases">
        <authorList>
            <person name="Korhonen P.K.K."/>
            <person name="Guangxu M.G."/>
            <person name="Wang T.W."/>
            <person name="Stroehlein A.J.S."/>
            <person name="Young N.D."/>
            <person name="Ang C.-S.A."/>
            <person name="Fernando D.W.F."/>
            <person name="Lu H.L."/>
            <person name="Taylor S.T."/>
            <person name="Ehtesham M.E.M."/>
            <person name="Najaraj S.H.N."/>
            <person name="Harsha G.H.G."/>
            <person name="Madugundu A.M."/>
            <person name="Renuse S.R."/>
            <person name="Holt D.H."/>
            <person name="Pandey A.P."/>
            <person name="Papenfuss A.P."/>
            <person name="Gasser R.B.G."/>
            <person name="Fischer K.F."/>
        </authorList>
    </citation>
    <scope>NUCLEOTIDE SEQUENCE</scope>
    <source>
        <strain evidence="7">SSS_KF_BRIS2020</strain>
    </source>
</reference>
<dbReference type="InterPro" id="IPR000010">
    <property type="entry name" value="Cystatin_dom"/>
</dbReference>
<dbReference type="EMBL" id="WVUK01000048">
    <property type="protein sequence ID" value="KAF7495482.1"/>
    <property type="molecule type" value="Genomic_DNA"/>
</dbReference>
<evidence type="ECO:0000256" key="5">
    <source>
        <dbReference type="ARBA" id="ARBA00022704"/>
    </source>
</evidence>
<sequence length="84" mass="9543">MEIQEEFVCGGLSSLNTELLEPIRYRSQIVAGTNYFVKCHLGQNECIHLLVYEPLPCYGGEPRLIGISPNKHSIEDPIEAHQFR</sequence>
<dbReference type="GO" id="GO:0005829">
    <property type="term" value="C:cytosol"/>
    <property type="evidence" value="ECO:0007669"/>
    <property type="project" value="TreeGrafter"/>
</dbReference>
<dbReference type="PANTHER" id="PTHR11414">
    <property type="entry name" value="CYSTATIN FAMILY MEMBER"/>
    <property type="match status" value="1"/>
</dbReference>
<evidence type="ECO:0000256" key="4">
    <source>
        <dbReference type="ARBA" id="ARBA00022690"/>
    </source>
</evidence>
<evidence type="ECO:0000259" key="6">
    <source>
        <dbReference type="Pfam" id="PF00031"/>
    </source>
</evidence>
<evidence type="ECO:0000313" key="7">
    <source>
        <dbReference type="EMBL" id="KAF7495482.1"/>
    </source>
</evidence>
<keyword evidence="9" id="KW-1185">Reference proteome</keyword>
<protein>
    <submittedName>
        <fullName evidence="7">Cystatin-B</fullName>
    </submittedName>
</protein>